<comment type="caution">
    <text evidence="3">The sequence shown here is derived from an EMBL/GenBank/DDBJ whole genome shotgun (WGS) entry which is preliminary data.</text>
</comment>
<keyword evidence="2" id="KW-0732">Signal</keyword>
<proteinExistence type="predicted"/>
<evidence type="ECO:0000313" key="3">
    <source>
        <dbReference type="EMBL" id="KAG8573057.1"/>
    </source>
</evidence>
<feature type="chain" id="PRO_5043630619" evidence="2">
    <location>
        <begin position="41"/>
        <end position="141"/>
    </location>
</feature>
<dbReference type="Proteomes" id="UP000824782">
    <property type="component" value="Unassembled WGS sequence"/>
</dbReference>
<keyword evidence="4" id="KW-1185">Reference proteome</keyword>
<evidence type="ECO:0000256" key="2">
    <source>
        <dbReference type="SAM" id="SignalP"/>
    </source>
</evidence>
<feature type="region of interest" description="Disordered" evidence="1">
    <location>
        <begin position="61"/>
        <end position="87"/>
    </location>
</feature>
<protein>
    <submittedName>
        <fullName evidence="3">Uncharacterized protein</fullName>
    </submittedName>
</protein>
<organism evidence="3 4">
    <name type="scientific">Engystomops pustulosus</name>
    <name type="common">Tungara frog</name>
    <name type="synonym">Physalaemus pustulosus</name>
    <dbReference type="NCBI Taxonomy" id="76066"/>
    <lineage>
        <taxon>Eukaryota</taxon>
        <taxon>Metazoa</taxon>
        <taxon>Chordata</taxon>
        <taxon>Craniata</taxon>
        <taxon>Vertebrata</taxon>
        <taxon>Euteleostomi</taxon>
        <taxon>Amphibia</taxon>
        <taxon>Batrachia</taxon>
        <taxon>Anura</taxon>
        <taxon>Neobatrachia</taxon>
        <taxon>Hyloidea</taxon>
        <taxon>Leptodactylidae</taxon>
        <taxon>Leiuperinae</taxon>
        <taxon>Engystomops</taxon>
    </lineage>
</organism>
<evidence type="ECO:0000313" key="4">
    <source>
        <dbReference type="Proteomes" id="UP000824782"/>
    </source>
</evidence>
<feature type="signal peptide" evidence="2">
    <location>
        <begin position="1"/>
        <end position="40"/>
    </location>
</feature>
<reference evidence="3" key="1">
    <citation type="thesis" date="2020" institute="ProQuest LLC" country="789 East Eisenhower Parkway, Ann Arbor, MI, USA">
        <title>Comparative Genomics and Chromosome Evolution.</title>
        <authorList>
            <person name="Mudd A.B."/>
        </authorList>
    </citation>
    <scope>NUCLEOTIDE SEQUENCE</scope>
    <source>
        <strain evidence="3">237g6f4</strain>
        <tissue evidence="3">Blood</tissue>
    </source>
</reference>
<dbReference type="EMBL" id="WNYA01000005">
    <property type="protein sequence ID" value="KAG8573057.1"/>
    <property type="molecule type" value="Genomic_DNA"/>
</dbReference>
<sequence>MPCNSSWAVCLLSPRLSSLSTACCRLAMALLLCLELPTDGAMPTDVCSPLGLPALTTTSPLSDNRVSSSSDTSLHTSSTTSIMSSSPTDCDWWKTWASENCSAATGQVVCDCGKGPENSSSEYAGSNAKFCWEGADWGEGG</sequence>
<gene>
    <name evidence="3" type="ORF">GDO81_012264</name>
</gene>
<name>A0AAV7BKB4_ENGPU</name>
<accession>A0AAV7BKB4</accession>
<evidence type="ECO:0000256" key="1">
    <source>
        <dbReference type="SAM" id="MobiDB-lite"/>
    </source>
</evidence>
<dbReference type="AlphaFoldDB" id="A0AAV7BKB4"/>